<name>A0ABT9U8U4_PAEHA</name>
<evidence type="ECO:0000313" key="2">
    <source>
        <dbReference type="Proteomes" id="UP001229346"/>
    </source>
</evidence>
<dbReference type="Proteomes" id="UP001229346">
    <property type="component" value="Unassembled WGS sequence"/>
</dbReference>
<evidence type="ECO:0000313" key="1">
    <source>
        <dbReference type="EMBL" id="MDQ0116056.1"/>
    </source>
</evidence>
<sequence>MRQPGVWFSEEQVAFVGPLQRNGVSQNSGMLFLHIEKPALSVIDLNGVMAGSGLPIQLLLCSPSGPVKKKRIAGNVDLADTSETVISVQRRFFHFFKLDVGSCARDGFVCLKSSSRNEAGR</sequence>
<keyword evidence="2" id="KW-1185">Reference proteome</keyword>
<protein>
    <submittedName>
        <fullName evidence="1">Uncharacterized protein</fullName>
    </submittedName>
</protein>
<gene>
    <name evidence="1" type="ORF">J2T15_005532</name>
</gene>
<accession>A0ABT9U8U4</accession>
<proteinExistence type="predicted"/>
<reference evidence="1 2" key="1">
    <citation type="submission" date="2023-07" db="EMBL/GenBank/DDBJ databases">
        <title>Sorghum-associated microbial communities from plants grown in Nebraska, USA.</title>
        <authorList>
            <person name="Schachtman D."/>
        </authorList>
    </citation>
    <scope>NUCLEOTIDE SEQUENCE [LARGE SCALE GENOMIC DNA]</scope>
    <source>
        <strain evidence="1 2">CC482</strain>
    </source>
</reference>
<organism evidence="1 2">
    <name type="scientific">Paenibacillus harenae</name>
    <dbReference type="NCBI Taxonomy" id="306543"/>
    <lineage>
        <taxon>Bacteria</taxon>
        <taxon>Bacillati</taxon>
        <taxon>Bacillota</taxon>
        <taxon>Bacilli</taxon>
        <taxon>Bacillales</taxon>
        <taxon>Paenibacillaceae</taxon>
        <taxon>Paenibacillus</taxon>
    </lineage>
</organism>
<comment type="caution">
    <text evidence="1">The sequence shown here is derived from an EMBL/GenBank/DDBJ whole genome shotgun (WGS) entry which is preliminary data.</text>
</comment>
<dbReference type="EMBL" id="JAUSSU010000015">
    <property type="protein sequence ID" value="MDQ0116056.1"/>
    <property type="molecule type" value="Genomic_DNA"/>
</dbReference>